<evidence type="ECO:0000256" key="1">
    <source>
        <dbReference type="SAM" id="SignalP"/>
    </source>
</evidence>
<sequence>MKKLLLLTILFSLIGITSCTTDEENLEFSQEEKELLVKQALIELNKSAVKTGKFQQFMESLSQKTANDNLSSSDVETLFQEFLGDQSQTFLDLYYQLEAINMTGEEFTRIADQYEYLKSGVNSKHQKSTEGCGMSLGCAILDWLKQTSAPN</sequence>
<feature type="chain" id="PRO_5045497911" description="DUF3347 domain-containing protein" evidence="1">
    <location>
        <begin position="22"/>
        <end position="151"/>
    </location>
</feature>
<gene>
    <name evidence="2" type="ORF">ACFSJT_03125</name>
</gene>
<comment type="caution">
    <text evidence="2">The sequence shown here is derived from an EMBL/GenBank/DDBJ whole genome shotgun (WGS) entry which is preliminary data.</text>
</comment>
<dbReference type="PROSITE" id="PS51257">
    <property type="entry name" value="PROKAR_LIPOPROTEIN"/>
    <property type="match status" value="1"/>
</dbReference>
<name>A0ABW5ARZ9_9FLAO</name>
<dbReference type="RefSeq" id="WP_378318739.1">
    <property type="nucleotide sequence ID" value="NZ_JBHUHY010000002.1"/>
</dbReference>
<proteinExistence type="predicted"/>
<keyword evidence="1" id="KW-0732">Signal</keyword>
<feature type="signal peptide" evidence="1">
    <location>
        <begin position="1"/>
        <end position="21"/>
    </location>
</feature>
<evidence type="ECO:0000313" key="3">
    <source>
        <dbReference type="Proteomes" id="UP001597344"/>
    </source>
</evidence>
<dbReference type="Proteomes" id="UP001597344">
    <property type="component" value="Unassembled WGS sequence"/>
</dbReference>
<protein>
    <recommendedName>
        <fullName evidence="4">DUF3347 domain-containing protein</fullName>
    </recommendedName>
</protein>
<dbReference type="EMBL" id="JBHUHY010000002">
    <property type="protein sequence ID" value="MFD2185768.1"/>
    <property type="molecule type" value="Genomic_DNA"/>
</dbReference>
<keyword evidence="3" id="KW-1185">Reference proteome</keyword>
<evidence type="ECO:0008006" key="4">
    <source>
        <dbReference type="Google" id="ProtNLM"/>
    </source>
</evidence>
<accession>A0ABW5ARZ9</accession>
<evidence type="ECO:0000313" key="2">
    <source>
        <dbReference type="EMBL" id="MFD2185768.1"/>
    </source>
</evidence>
<reference evidence="3" key="1">
    <citation type="journal article" date="2019" name="Int. J. Syst. Evol. Microbiol.">
        <title>The Global Catalogue of Microorganisms (GCM) 10K type strain sequencing project: providing services to taxonomists for standard genome sequencing and annotation.</title>
        <authorList>
            <consortium name="The Broad Institute Genomics Platform"/>
            <consortium name="The Broad Institute Genome Sequencing Center for Infectious Disease"/>
            <person name="Wu L."/>
            <person name="Ma J."/>
        </authorList>
    </citation>
    <scope>NUCLEOTIDE SEQUENCE [LARGE SCALE GENOMIC DNA]</scope>
    <source>
        <strain evidence="3">DT92</strain>
    </source>
</reference>
<organism evidence="2 3">
    <name type="scientific">Aquimarina celericrescens</name>
    <dbReference type="NCBI Taxonomy" id="1964542"/>
    <lineage>
        <taxon>Bacteria</taxon>
        <taxon>Pseudomonadati</taxon>
        <taxon>Bacteroidota</taxon>
        <taxon>Flavobacteriia</taxon>
        <taxon>Flavobacteriales</taxon>
        <taxon>Flavobacteriaceae</taxon>
        <taxon>Aquimarina</taxon>
    </lineage>
</organism>